<accession>A0A2P2LJ08</accession>
<protein>
    <submittedName>
        <fullName evidence="1">Uncharacterized protein</fullName>
    </submittedName>
</protein>
<organism evidence="1">
    <name type="scientific">Rhizophora mucronata</name>
    <name type="common">Asiatic mangrove</name>
    <dbReference type="NCBI Taxonomy" id="61149"/>
    <lineage>
        <taxon>Eukaryota</taxon>
        <taxon>Viridiplantae</taxon>
        <taxon>Streptophyta</taxon>
        <taxon>Embryophyta</taxon>
        <taxon>Tracheophyta</taxon>
        <taxon>Spermatophyta</taxon>
        <taxon>Magnoliopsida</taxon>
        <taxon>eudicotyledons</taxon>
        <taxon>Gunneridae</taxon>
        <taxon>Pentapetalae</taxon>
        <taxon>rosids</taxon>
        <taxon>fabids</taxon>
        <taxon>Malpighiales</taxon>
        <taxon>Rhizophoraceae</taxon>
        <taxon>Rhizophora</taxon>
    </lineage>
</organism>
<evidence type="ECO:0000313" key="1">
    <source>
        <dbReference type="EMBL" id="MBX17967.1"/>
    </source>
</evidence>
<dbReference type="AlphaFoldDB" id="A0A2P2LJ08"/>
<reference evidence="1" key="1">
    <citation type="submission" date="2018-02" db="EMBL/GenBank/DDBJ databases">
        <title>Rhizophora mucronata_Transcriptome.</title>
        <authorList>
            <person name="Meera S.P."/>
            <person name="Sreeshan A."/>
            <person name="Augustine A."/>
        </authorList>
    </citation>
    <scope>NUCLEOTIDE SEQUENCE</scope>
    <source>
        <tissue evidence="1">Leaf</tissue>
    </source>
</reference>
<name>A0A2P2LJ08_RHIMU</name>
<sequence>MWNGMKLTILYIKDSLCCHNLLAVEDVSYFFLHFL</sequence>
<dbReference type="EMBL" id="GGEC01037483">
    <property type="protein sequence ID" value="MBX17967.1"/>
    <property type="molecule type" value="Transcribed_RNA"/>
</dbReference>
<proteinExistence type="predicted"/>